<dbReference type="EMBL" id="DPIY01000012">
    <property type="protein sequence ID" value="HCT59028.1"/>
    <property type="molecule type" value="Genomic_DNA"/>
</dbReference>
<proteinExistence type="predicted"/>
<comment type="caution">
    <text evidence="3">The sequence shown here is derived from an EMBL/GenBank/DDBJ whole genome shotgun (WGS) entry which is preliminary data.</text>
</comment>
<dbReference type="Proteomes" id="UP000264071">
    <property type="component" value="Unassembled WGS sequence"/>
</dbReference>
<feature type="region of interest" description="Disordered" evidence="1">
    <location>
        <begin position="33"/>
        <end position="55"/>
    </location>
</feature>
<feature type="region of interest" description="Disordered" evidence="1">
    <location>
        <begin position="77"/>
        <end position="97"/>
    </location>
</feature>
<keyword evidence="2" id="KW-0732">Signal</keyword>
<sequence>MFYTTLALALALVQPPVGAAPVSGVASVNAVGSHVQKHPKQKSAAVRAKPAAVRDVDKSARSTSAVMAKAPAAPVVAPATKAKPAAKAATTPAVRGK</sequence>
<evidence type="ECO:0000256" key="2">
    <source>
        <dbReference type="SAM" id="SignalP"/>
    </source>
</evidence>
<gene>
    <name evidence="3" type="ORF">DGD08_17645</name>
</gene>
<evidence type="ECO:0000256" key="1">
    <source>
        <dbReference type="SAM" id="MobiDB-lite"/>
    </source>
</evidence>
<feature type="chain" id="PRO_5017757490" evidence="2">
    <location>
        <begin position="20"/>
        <end position="97"/>
    </location>
</feature>
<reference evidence="3 4" key="1">
    <citation type="journal article" date="2018" name="Nat. Biotechnol.">
        <title>A standardized bacterial taxonomy based on genome phylogeny substantially revises the tree of life.</title>
        <authorList>
            <person name="Parks D.H."/>
            <person name="Chuvochina M."/>
            <person name="Waite D.W."/>
            <person name="Rinke C."/>
            <person name="Skarshewski A."/>
            <person name="Chaumeil P.A."/>
            <person name="Hugenholtz P."/>
        </authorList>
    </citation>
    <scope>NUCLEOTIDE SEQUENCE [LARGE SCALE GENOMIC DNA]</scope>
    <source>
        <strain evidence="3">UBA8844</strain>
    </source>
</reference>
<dbReference type="AlphaFoldDB" id="A0A3D4VEI0"/>
<feature type="signal peptide" evidence="2">
    <location>
        <begin position="1"/>
        <end position="19"/>
    </location>
</feature>
<evidence type="ECO:0000313" key="3">
    <source>
        <dbReference type="EMBL" id="HCT59028.1"/>
    </source>
</evidence>
<organism evidence="3 4">
    <name type="scientific">Gemmatimonas aurantiaca</name>
    <dbReference type="NCBI Taxonomy" id="173480"/>
    <lineage>
        <taxon>Bacteria</taxon>
        <taxon>Pseudomonadati</taxon>
        <taxon>Gemmatimonadota</taxon>
        <taxon>Gemmatimonadia</taxon>
        <taxon>Gemmatimonadales</taxon>
        <taxon>Gemmatimonadaceae</taxon>
        <taxon>Gemmatimonas</taxon>
    </lineage>
</organism>
<name>A0A3D4VEI0_9BACT</name>
<evidence type="ECO:0000313" key="4">
    <source>
        <dbReference type="Proteomes" id="UP000264071"/>
    </source>
</evidence>
<accession>A0A3D4VEI0</accession>
<protein>
    <submittedName>
        <fullName evidence="3">Uncharacterized protein</fullName>
    </submittedName>
</protein>